<name>A0A0R2A562_9LACO</name>
<dbReference type="AlphaFoldDB" id="A0A0R2A562"/>
<comment type="caution">
    <text evidence="1">The sequence shown here is derived from an EMBL/GenBank/DDBJ whole genome shotgun (WGS) entry which is preliminary data.</text>
</comment>
<dbReference type="PATRIC" id="fig|1423813.3.peg.1289"/>
<dbReference type="Proteomes" id="UP000051733">
    <property type="component" value="Unassembled WGS sequence"/>
</dbReference>
<protein>
    <submittedName>
        <fullName evidence="1">Uncharacterized protein</fullName>
    </submittedName>
</protein>
<evidence type="ECO:0000313" key="1">
    <source>
        <dbReference type="EMBL" id="KRM61823.1"/>
    </source>
</evidence>
<reference evidence="1 2" key="1">
    <citation type="journal article" date="2015" name="Genome Announc.">
        <title>Expanding the biotechnology potential of lactobacilli through comparative genomics of 213 strains and associated genera.</title>
        <authorList>
            <person name="Sun Z."/>
            <person name="Harris H.M."/>
            <person name="McCann A."/>
            <person name="Guo C."/>
            <person name="Argimon S."/>
            <person name="Zhang W."/>
            <person name="Yang X."/>
            <person name="Jeffery I.B."/>
            <person name="Cooney J.C."/>
            <person name="Kagawa T.F."/>
            <person name="Liu W."/>
            <person name="Song Y."/>
            <person name="Salvetti E."/>
            <person name="Wrobel A."/>
            <person name="Rasinkangas P."/>
            <person name="Parkhill J."/>
            <person name="Rea M.C."/>
            <person name="O'Sullivan O."/>
            <person name="Ritari J."/>
            <person name="Douillard F.P."/>
            <person name="Paul Ross R."/>
            <person name="Yang R."/>
            <person name="Briner A.E."/>
            <person name="Felis G.E."/>
            <person name="de Vos W.M."/>
            <person name="Barrangou R."/>
            <person name="Klaenhammer T.R."/>
            <person name="Caufield P.W."/>
            <person name="Cui Y."/>
            <person name="Zhang H."/>
            <person name="O'Toole P.W."/>
        </authorList>
    </citation>
    <scope>NUCLEOTIDE SEQUENCE [LARGE SCALE GENOMIC DNA]</scope>
    <source>
        <strain evidence="1 2">DSM 20634</strain>
    </source>
</reference>
<organism evidence="1 2">
    <name type="scientific">Paucilactobacillus vaccinostercus DSM 20634</name>
    <dbReference type="NCBI Taxonomy" id="1423813"/>
    <lineage>
        <taxon>Bacteria</taxon>
        <taxon>Bacillati</taxon>
        <taxon>Bacillota</taxon>
        <taxon>Bacilli</taxon>
        <taxon>Lactobacillales</taxon>
        <taxon>Lactobacillaceae</taxon>
        <taxon>Paucilactobacillus</taxon>
    </lineage>
</organism>
<sequence>MIQKDTPITVTMTAENWRVLYAHLTMMEISVPGLQTVDAVNEVIGQLEAMKIMDGAPNAAELLKFARHETPEQVNAVQPH</sequence>
<evidence type="ECO:0000313" key="2">
    <source>
        <dbReference type="Proteomes" id="UP000051733"/>
    </source>
</evidence>
<dbReference type="EMBL" id="AYYY01000020">
    <property type="protein sequence ID" value="KRM61823.1"/>
    <property type="molecule type" value="Genomic_DNA"/>
</dbReference>
<dbReference type="RefSeq" id="WP_057778202.1">
    <property type="nucleotide sequence ID" value="NZ_AYYY01000020.1"/>
</dbReference>
<keyword evidence="2" id="KW-1185">Reference proteome</keyword>
<gene>
    <name evidence="1" type="ORF">FC26_GL001265</name>
</gene>
<proteinExistence type="predicted"/>
<accession>A0A0R2A562</accession>
<dbReference type="STRING" id="1423813.FC26_GL001265"/>